<protein>
    <recommendedName>
        <fullName evidence="2 9">DNA mismatch repair protein MutS</fullName>
    </recommendedName>
</protein>
<dbReference type="GO" id="GO:0005829">
    <property type="term" value="C:cytosol"/>
    <property type="evidence" value="ECO:0007669"/>
    <property type="project" value="TreeGrafter"/>
</dbReference>
<dbReference type="PROSITE" id="PS00486">
    <property type="entry name" value="DNA_MISMATCH_REPAIR_2"/>
    <property type="match status" value="1"/>
</dbReference>
<dbReference type="Gene3D" id="3.30.420.110">
    <property type="entry name" value="MutS, connector domain"/>
    <property type="match status" value="1"/>
</dbReference>
<dbReference type="SUPFAM" id="SSF53150">
    <property type="entry name" value="DNA repair protein MutS, domain II"/>
    <property type="match status" value="1"/>
</dbReference>
<reference evidence="12 13" key="1">
    <citation type="submission" date="2018-08" db="EMBL/GenBank/DDBJ databases">
        <title>Murine metabolic-syndrome-specific gut microbial biobank.</title>
        <authorList>
            <person name="Liu C."/>
        </authorList>
    </citation>
    <scope>NUCLEOTIDE SEQUENCE [LARGE SCALE GENOMIC DNA]</scope>
    <source>
        <strain evidence="12 13">583</strain>
    </source>
</reference>
<evidence type="ECO:0000256" key="4">
    <source>
        <dbReference type="ARBA" id="ARBA00022763"/>
    </source>
</evidence>
<evidence type="ECO:0000256" key="6">
    <source>
        <dbReference type="ARBA" id="ARBA00023125"/>
    </source>
</evidence>
<dbReference type="GO" id="GO:0006298">
    <property type="term" value="P:mismatch repair"/>
    <property type="evidence" value="ECO:0007669"/>
    <property type="project" value="UniProtKB-UniRule"/>
</dbReference>
<evidence type="ECO:0000256" key="5">
    <source>
        <dbReference type="ARBA" id="ARBA00022840"/>
    </source>
</evidence>
<evidence type="ECO:0000313" key="12">
    <source>
        <dbReference type="EMBL" id="NBI07935.1"/>
    </source>
</evidence>
<dbReference type="InterPro" id="IPR007695">
    <property type="entry name" value="DNA_mismatch_repair_MutS-lik_N"/>
</dbReference>
<dbReference type="GO" id="GO:0005524">
    <property type="term" value="F:ATP binding"/>
    <property type="evidence" value="ECO:0007669"/>
    <property type="project" value="UniProtKB-UniRule"/>
</dbReference>
<feature type="domain" description="DNA mismatch repair proteins mutS family" evidence="11">
    <location>
        <begin position="699"/>
        <end position="715"/>
    </location>
</feature>
<evidence type="ECO:0000256" key="1">
    <source>
        <dbReference type="ARBA" id="ARBA00006271"/>
    </source>
</evidence>
<dbReference type="InterPro" id="IPR016151">
    <property type="entry name" value="DNA_mismatch_repair_MutS_N"/>
</dbReference>
<dbReference type="GO" id="GO:0140664">
    <property type="term" value="F:ATP-dependent DNA damage sensor activity"/>
    <property type="evidence" value="ECO:0007669"/>
    <property type="project" value="InterPro"/>
</dbReference>
<comment type="caution">
    <text evidence="12">The sequence shown here is derived from an EMBL/GenBank/DDBJ whole genome shotgun (WGS) entry which is preliminary data.</text>
</comment>
<dbReference type="NCBIfam" id="TIGR01070">
    <property type="entry name" value="mutS1"/>
    <property type="match status" value="1"/>
</dbReference>
<evidence type="ECO:0000256" key="3">
    <source>
        <dbReference type="ARBA" id="ARBA00022741"/>
    </source>
</evidence>
<dbReference type="AlphaFoldDB" id="A0A845QZN1"/>
<dbReference type="HAMAP" id="MF_00096">
    <property type="entry name" value="MutS"/>
    <property type="match status" value="1"/>
</dbReference>
<dbReference type="EMBL" id="QXXA01000016">
    <property type="protein sequence ID" value="NBI07935.1"/>
    <property type="molecule type" value="Genomic_DNA"/>
</dbReference>
<keyword evidence="6 9" id="KW-0238">DNA-binding</keyword>
<dbReference type="Pfam" id="PF05192">
    <property type="entry name" value="MutS_III"/>
    <property type="match status" value="1"/>
</dbReference>
<dbReference type="InterPro" id="IPR017261">
    <property type="entry name" value="DNA_mismatch_repair_MutS/MSH"/>
</dbReference>
<dbReference type="PANTHER" id="PTHR11361:SF34">
    <property type="entry name" value="DNA MISMATCH REPAIR PROTEIN MSH1, MITOCHONDRIAL"/>
    <property type="match status" value="1"/>
</dbReference>
<comment type="similarity">
    <text evidence="1 9 10">Belongs to the DNA mismatch repair MutS family.</text>
</comment>
<dbReference type="GO" id="GO:0030983">
    <property type="term" value="F:mismatched DNA binding"/>
    <property type="evidence" value="ECO:0007669"/>
    <property type="project" value="InterPro"/>
</dbReference>
<dbReference type="SMART" id="SM00533">
    <property type="entry name" value="MUTSd"/>
    <property type="match status" value="1"/>
</dbReference>
<evidence type="ECO:0000256" key="8">
    <source>
        <dbReference type="ARBA" id="ARBA00024647"/>
    </source>
</evidence>
<dbReference type="FunFam" id="3.40.50.300:FF:001579">
    <property type="entry name" value="DNA mismatch repair protein MutS"/>
    <property type="match status" value="1"/>
</dbReference>
<keyword evidence="13" id="KW-1185">Reference proteome</keyword>
<dbReference type="SMART" id="SM00534">
    <property type="entry name" value="MUTSac"/>
    <property type="match status" value="1"/>
</dbReference>
<keyword evidence="7 9" id="KW-0234">DNA repair</keyword>
<dbReference type="GO" id="GO:0003684">
    <property type="term" value="F:damaged DNA binding"/>
    <property type="evidence" value="ECO:0007669"/>
    <property type="project" value="UniProtKB-UniRule"/>
</dbReference>
<keyword evidence="5 9" id="KW-0067">ATP-binding</keyword>
<dbReference type="Gene3D" id="1.10.1420.10">
    <property type="match status" value="2"/>
</dbReference>
<dbReference type="InterPro" id="IPR007861">
    <property type="entry name" value="DNA_mismatch_repair_MutS_clamp"/>
</dbReference>
<evidence type="ECO:0000259" key="11">
    <source>
        <dbReference type="PROSITE" id="PS00486"/>
    </source>
</evidence>
<proteinExistence type="inferred from homology"/>
<dbReference type="SUPFAM" id="SSF52540">
    <property type="entry name" value="P-loop containing nucleoside triphosphate hydrolases"/>
    <property type="match status" value="1"/>
</dbReference>
<evidence type="ECO:0000256" key="7">
    <source>
        <dbReference type="ARBA" id="ARBA00023204"/>
    </source>
</evidence>
<dbReference type="SUPFAM" id="SSF55271">
    <property type="entry name" value="DNA repair protein MutS, domain I"/>
    <property type="match status" value="1"/>
</dbReference>
<dbReference type="InterPro" id="IPR027417">
    <property type="entry name" value="P-loop_NTPase"/>
</dbReference>
<dbReference type="FunFam" id="3.40.1170.10:FF:000001">
    <property type="entry name" value="DNA mismatch repair protein MutS"/>
    <property type="match status" value="1"/>
</dbReference>
<dbReference type="PIRSF" id="PIRSF037677">
    <property type="entry name" value="DNA_mis_repair_Msh6"/>
    <property type="match status" value="1"/>
</dbReference>
<dbReference type="RefSeq" id="WP_160198394.1">
    <property type="nucleotide sequence ID" value="NZ_QXXA01000016.1"/>
</dbReference>
<comment type="function">
    <text evidence="8 9">This protein is involved in the repair of mismatches in DNA. It is possible that it carries out the mismatch recognition step. This protein has a weak ATPase activity.</text>
</comment>
<evidence type="ECO:0000256" key="10">
    <source>
        <dbReference type="RuleBase" id="RU003756"/>
    </source>
</evidence>
<dbReference type="OrthoDB" id="9802448at2"/>
<evidence type="ECO:0000313" key="13">
    <source>
        <dbReference type="Proteomes" id="UP000467132"/>
    </source>
</evidence>
<dbReference type="Pfam" id="PF01624">
    <property type="entry name" value="MutS_I"/>
    <property type="match status" value="1"/>
</dbReference>
<dbReference type="InterPro" id="IPR036187">
    <property type="entry name" value="DNA_mismatch_repair_MutS_sf"/>
</dbReference>
<dbReference type="FunFam" id="1.10.1420.10:FF:000001">
    <property type="entry name" value="DNA mismatch repair protein MutS"/>
    <property type="match status" value="1"/>
</dbReference>
<keyword evidence="3 9" id="KW-0547">Nucleotide-binding</keyword>
<name>A0A845QZN1_9CLOT</name>
<dbReference type="CDD" id="cd03284">
    <property type="entry name" value="ABC_MutS1"/>
    <property type="match status" value="1"/>
</dbReference>
<dbReference type="Proteomes" id="UP000467132">
    <property type="component" value="Unassembled WGS sequence"/>
</dbReference>
<dbReference type="SUPFAM" id="SSF48334">
    <property type="entry name" value="DNA repair protein MutS, domain III"/>
    <property type="match status" value="1"/>
</dbReference>
<dbReference type="Pfam" id="PF00488">
    <property type="entry name" value="MutS_V"/>
    <property type="match status" value="1"/>
</dbReference>
<keyword evidence="4 9" id="KW-0227">DNA damage</keyword>
<dbReference type="Gene3D" id="3.40.1170.10">
    <property type="entry name" value="DNA repair protein MutS, domain I"/>
    <property type="match status" value="1"/>
</dbReference>
<dbReference type="PANTHER" id="PTHR11361">
    <property type="entry name" value="DNA MISMATCH REPAIR PROTEIN MUTS FAMILY MEMBER"/>
    <property type="match status" value="1"/>
</dbReference>
<evidence type="ECO:0000256" key="9">
    <source>
        <dbReference type="HAMAP-Rule" id="MF_00096"/>
    </source>
</evidence>
<dbReference type="InterPro" id="IPR036678">
    <property type="entry name" value="MutS_con_dom_sf"/>
</dbReference>
<dbReference type="InterPro" id="IPR005748">
    <property type="entry name" value="DNA_mismatch_repair_MutS"/>
</dbReference>
<dbReference type="InterPro" id="IPR007860">
    <property type="entry name" value="DNA_mmatch_repair_MutS_con_dom"/>
</dbReference>
<organism evidence="12 13">
    <name type="scientific">Senegalia massiliensis</name>
    <dbReference type="NCBI Taxonomy" id="1720316"/>
    <lineage>
        <taxon>Bacteria</taxon>
        <taxon>Bacillati</taxon>
        <taxon>Bacillota</taxon>
        <taxon>Clostridia</taxon>
        <taxon>Eubacteriales</taxon>
        <taxon>Clostridiaceae</taxon>
        <taxon>Senegalia</taxon>
    </lineage>
</organism>
<dbReference type="InterPro" id="IPR007696">
    <property type="entry name" value="DNA_mismatch_repair_MutS_core"/>
</dbReference>
<feature type="binding site" evidence="9">
    <location>
        <begin position="625"/>
        <end position="632"/>
    </location>
    <ligand>
        <name>ATP</name>
        <dbReference type="ChEBI" id="CHEBI:30616"/>
    </ligand>
</feature>
<accession>A0A845QZN1</accession>
<dbReference type="Gene3D" id="3.40.50.300">
    <property type="entry name" value="P-loop containing nucleotide triphosphate hydrolases"/>
    <property type="match status" value="1"/>
</dbReference>
<sequence>MSKLTPMMEQYMKIKNKNKDSILFFRLGDFYEMFFDDALIASKELEITLTGRECGQKEKAPMCGVPFHSADGYISKLVDKGYKVAICEQIENPNEAKGIVKRDVVRIISRGTVTDTKMLDEKNNNYLSSIFMDQNGVGISYADITTGEFYTTQKVTNNSKEGFKALIDELAKIKPKEIIANKYIFENKISDEIEKKIDIVIDKTDDWLFNIEENKKIIKRHFNILNLEGFGISNDNYSIKSVGSLLSYLNETQKNSLSHINNIYKYNIENFMLIDINTRKNLEITETIRDKTKKGSLLWILDKTSTAMGARMLRKWLEEPLLNIDLIQKRLNAIENLYEDIILMDEIKQKLNKVYDIERLIGKIVYGSCNARDLIALKNSIKILPDIKELLINSKSEFLKQLARDIDLLEDVHALIHEAIVEDPPIQTREGGIIKKNYDEKLDELLNASIEGKNWLNKLEANEKNRTGIKSLKIGFNKVFGYYIEVRKSNIKLVPDNYIRKQTLSNSERYITPELKEMESKILGAEEKSVILEYNIFVEIRDKLKAKIERMQSTAKIIATIDCLNSLSLVSYKNNYIKPKINSEKIINIKKGRHPVVEKVLKNEMFIPNDTFLDNEDNRLNIITGPNMAGKSTYMRQVAIITLMAQIGSFVPAEYADICLVDRIFTRVGASDDLSQGQSTFMVEMNEVANILNNSSKNSLIILDEIGRGTSTYDGLSIAWAVIEYISDKSKIGAKTLFSTHYHELTELEGKIEGIKNYKITVKEAGEDIIFLRKVVRGEADKSYGIEVANLAGVPSEVTSRAKNILRDLEENDINYSNNISSNGDIKENKSESQIDIFKMKENEIIELIKSIDLINLTPLESMNLLNELIDKTKEI</sequence>
<dbReference type="NCBIfam" id="NF003810">
    <property type="entry name" value="PRK05399.1"/>
    <property type="match status" value="1"/>
</dbReference>
<evidence type="ECO:0000256" key="2">
    <source>
        <dbReference type="ARBA" id="ARBA00021982"/>
    </source>
</evidence>
<dbReference type="Pfam" id="PF05188">
    <property type="entry name" value="MutS_II"/>
    <property type="match status" value="1"/>
</dbReference>
<dbReference type="InterPro" id="IPR000432">
    <property type="entry name" value="DNA_mismatch_repair_MutS_C"/>
</dbReference>
<gene>
    <name evidence="9 12" type="primary">mutS</name>
    <name evidence="12" type="ORF">D3Z33_13825</name>
</gene>
<dbReference type="Pfam" id="PF05190">
    <property type="entry name" value="MutS_IV"/>
    <property type="match status" value="1"/>
</dbReference>
<dbReference type="InterPro" id="IPR045076">
    <property type="entry name" value="MutS"/>
</dbReference>